<evidence type="ECO:0000313" key="3">
    <source>
        <dbReference type="Proteomes" id="UP000373449"/>
    </source>
</evidence>
<sequence length="36" mass="3950">MNQTATEKTGTAGVNGSMASHPVMRLTPLPVRYLRY</sequence>
<dbReference type="Proteomes" id="UP000373449">
    <property type="component" value="Unassembled WGS sequence"/>
</dbReference>
<organism evidence="2 3">
    <name type="scientific">Budvicia aquatica</name>
    <dbReference type="NCBI Taxonomy" id="82979"/>
    <lineage>
        <taxon>Bacteria</taxon>
        <taxon>Pseudomonadati</taxon>
        <taxon>Pseudomonadota</taxon>
        <taxon>Gammaproteobacteria</taxon>
        <taxon>Enterobacterales</taxon>
        <taxon>Budviciaceae</taxon>
        <taxon>Budvicia</taxon>
    </lineage>
</organism>
<evidence type="ECO:0000313" key="2">
    <source>
        <dbReference type="EMBL" id="VFS49037.1"/>
    </source>
</evidence>
<evidence type="ECO:0000256" key="1">
    <source>
        <dbReference type="SAM" id="MobiDB-lite"/>
    </source>
</evidence>
<feature type="compositionally biased region" description="Polar residues" evidence="1">
    <location>
        <begin position="1"/>
        <end position="18"/>
    </location>
</feature>
<dbReference type="EMBL" id="CAADJA010000002">
    <property type="protein sequence ID" value="VFS49037.1"/>
    <property type="molecule type" value="Genomic_DNA"/>
</dbReference>
<gene>
    <name evidence="2" type="ORF">NCTC12282_03502</name>
</gene>
<accession>A0A484ZKC7</accession>
<name>A0A484ZKC7_9GAMM</name>
<dbReference type="AlphaFoldDB" id="A0A484ZKC7"/>
<protein>
    <submittedName>
        <fullName evidence="2">Uncharacterized protein</fullName>
    </submittedName>
</protein>
<feature type="region of interest" description="Disordered" evidence="1">
    <location>
        <begin position="1"/>
        <end position="21"/>
    </location>
</feature>
<reference evidence="2 3" key="1">
    <citation type="submission" date="2019-03" db="EMBL/GenBank/DDBJ databases">
        <authorList>
            <consortium name="Pathogen Informatics"/>
        </authorList>
    </citation>
    <scope>NUCLEOTIDE SEQUENCE [LARGE SCALE GENOMIC DNA]</scope>
    <source>
        <strain evidence="2 3">NCTC12282</strain>
    </source>
</reference>
<proteinExistence type="predicted"/>